<keyword evidence="4" id="KW-0547">Nucleotide-binding</keyword>
<dbReference type="InterPro" id="IPR003439">
    <property type="entry name" value="ABC_transporter-like_ATP-bd"/>
</dbReference>
<dbReference type="Pfam" id="PF00664">
    <property type="entry name" value="ABC_membrane"/>
    <property type="match status" value="1"/>
</dbReference>
<dbReference type="GO" id="GO:0005524">
    <property type="term" value="F:ATP binding"/>
    <property type="evidence" value="ECO:0007669"/>
    <property type="project" value="UniProtKB-KW"/>
</dbReference>
<dbReference type="PROSITE" id="PS50893">
    <property type="entry name" value="ABC_TRANSPORTER_2"/>
    <property type="match status" value="1"/>
</dbReference>
<dbReference type="GO" id="GO:0140359">
    <property type="term" value="F:ABC-type transporter activity"/>
    <property type="evidence" value="ECO:0007669"/>
    <property type="project" value="InterPro"/>
</dbReference>
<dbReference type="Pfam" id="PF00005">
    <property type="entry name" value="ABC_tran"/>
    <property type="match status" value="1"/>
</dbReference>
<keyword evidence="7 10" id="KW-1133">Transmembrane helix</keyword>
<keyword evidence="3 10" id="KW-0812">Transmembrane</keyword>
<keyword evidence="14" id="KW-1185">Reference proteome</keyword>
<keyword evidence="6" id="KW-1278">Translocase</keyword>
<feature type="transmembrane region" description="Helical" evidence="10">
    <location>
        <begin position="275"/>
        <end position="298"/>
    </location>
</feature>
<keyword evidence="8 10" id="KW-0472">Membrane</keyword>
<evidence type="ECO:0000256" key="9">
    <source>
        <dbReference type="ARBA" id="ARBA00023455"/>
    </source>
</evidence>
<sequence>MSTPTTAAPATITDDRVADALAPAPFGDSVRYLGTLPSRPRARWVVAFAVIFTITLIAMMFSANLFGYAAGIVSGESVPVLDSGTRGFALLLAAIAVTQLVEAAGRAFGMWLIVSKTRQMSVDLRRGALSAVLRAPISDVLTLGTGNVITRLTKDIDQTVRIIGGIGVRLVVTILMFPFTMVSLALIDWRYLIIFAILATLTVPILRSTLIAMREYSNIVSSAEARRNNLLLDTIRGIPTLRAMRLDRWALGRMQKGSWNAVQANADRAPVITRLIGQATFGYGLLLIATFVVSAMLYDAGELSLGAAAAAAVLVSRMEVHIFNVLMFAGEIQKAATGLGRAVALATLADGTADLPEPDDLDSAPEIRIDGLDFAYPDGANVLEGVSLTLAAGTTTALVGASGAGKSTLAAVIAGLQRPSGGRIRIGDVDTAEVADVWTARNVTLISQEVHLFAGTLREDLHMAAPDAGDDVLKAALAETGLVEGGLQWGRWLPLGLDTRVGAGADELGPEVVQQISLARIILQDPPALIMDEATAEAGSDHARALEQAAIRAASGRTSLVVAHRLDQAIAADRVVLMAEGAILEDGTHDELVAKGGRYAQLYARWAAN</sequence>
<evidence type="ECO:0000313" key="13">
    <source>
        <dbReference type="EMBL" id="ANI92232.1"/>
    </source>
</evidence>
<dbReference type="RefSeq" id="WP_067473011.1">
    <property type="nucleotide sequence ID" value="NZ_CP015961.1"/>
</dbReference>
<dbReference type="SUPFAM" id="SSF52540">
    <property type="entry name" value="P-loop containing nucleoside triphosphate hydrolases"/>
    <property type="match status" value="1"/>
</dbReference>
<dbReference type="KEGG" id="dtm:BJL86_1450"/>
<dbReference type="STRING" id="499555.BJL86_1450"/>
<dbReference type="AlphaFoldDB" id="A0A173LNF8"/>
<proteinExistence type="inferred from homology"/>
<dbReference type="PROSITE" id="PS50929">
    <property type="entry name" value="ABC_TM1F"/>
    <property type="match status" value="1"/>
</dbReference>
<evidence type="ECO:0000313" key="14">
    <source>
        <dbReference type="Proteomes" id="UP000186104"/>
    </source>
</evidence>
<dbReference type="GO" id="GO:0016887">
    <property type="term" value="F:ATP hydrolysis activity"/>
    <property type="evidence" value="ECO:0007669"/>
    <property type="project" value="InterPro"/>
</dbReference>
<organism evidence="13 14">
    <name type="scientific">Dietzia timorensis</name>
    <dbReference type="NCBI Taxonomy" id="499555"/>
    <lineage>
        <taxon>Bacteria</taxon>
        <taxon>Bacillati</taxon>
        <taxon>Actinomycetota</taxon>
        <taxon>Actinomycetes</taxon>
        <taxon>Mycobacteriales</taxon>
        <taxon>Dietziaceae</taxon>
        <taxon>Dietzia</taxon>
    </lineage>
</organism>
<evidence type="ECO:0000256" key="5">
    <source>
        <dbReference type="ARBA" id="ARBA00022840"/>
    </source>
</evidence>
<dbReference type="SMART" id="SM00382">
    <property type="entry name" value="AAA"/>
    <property type="match status" value="1"/>
</dbReference>
<name>A0A173LNF8_9ACTN</name>
<feature type="domain" description="ABC transmembrane type-1" evidence="12">
    <location>
        <begin position="54"/>
        <end position="334"/>
    </location>
</feature>
<dbReference type="Gene3D" id="1.20.1560.10">
    <property type="entry name" value="ABC transporter type 1, transmembrane domain"/>
    <property type="match status" value="1"/>
</dbReference>
<reference evidence="13 14" key="1">
    <citation type="submission" date="2016-06" db="EMBL/GenBank/DDBJ databases">
        <title>Complete genome sequence of a saline-alkali tolerant type strain Dietzia timorensis ID05-A0528T.</title>
        <authorList>
            <person name="Wu X."/>
        </authorList>
    </citation>
    <scope>NUCLEOTIDE SEQUENCE [LARGE SCALE GENOMIC DNA]</scope>
    <source>
        <strain evidence="13 14">ID05-A0528</strain>
    </source>
</reference>
<feature type="transmembrane region" description="Helical" evidence="10">
    <location>
        <begin position="88"/>
        <end position="114"/>
    </location>
</feature>
<evidence type="ECO:0000256" key="1">
    <source>
        <dbReference type="ARBA" id="ARBA00004429"/>
    </source>
</evidence>
<feature type="domain" description="ABC transporter" evidence="11">
    <location>
        <begin position="367"/>
        <end position="605"/>
    </location>
</feature>
<evidence type="ECO:0000259" key="12">
    <source>
        <dbReference type="PROSITE" id="PS50929"/>
    </source>
</evidence>
<dbReference type="Gene3D" id="3.40.50.300">
    <property type="entry name" value="P-loop containing nucleotide triphosphate hydrolases"/>
    <property type="match status" value="1"/>
</dbReference>
<evidence type="ECO:0000256" key="3">
    <source>
        <dbReference type="ARBA" id="ARBA00022692"/>
    </source>
</evidence>
<evidence type="ECO:0000256" key="4">
    <source>
        <dbReference type="ARBA" id="ARBA00022741"/>
    </source>
</evidence>
<dbReference type="InterPro" id="IPR027417">
    <property type="entry name" value="P-loop_NTPase"/>
</dbReference>
<keyword evidence="2" id="KW-1003">Cell membrane</keyword>
<dbReference type="SUPFAM" id="SSF90123">
    <property type="entry name" value="ABC transporter transmembrane region"/>
    <property type="match status" value="1"/>
</dbReference>
<dbReference type="GO" id="GO:0034040">
    <property type="term" value="F:ATPase-coupled lipid transmembrane transporter activity"/>
    <property type="evidence" value="ECO:0007669"/>
    <property type="project" value="TreeGrafter"/>
</dbReference>
<dbReference type="InterPro" id="IPR036640">
    <property type="entry name" value="ABC1_TM_sf"/>
</dbReference>
<dbReference type="GO" id="GO:0005886">
    <property type="term" value="C:plasma membrane"/>
    <property type="evidence" value="ECO:0007669"/>
    <property type="project" value="UniProtKB-SubCell"/>
</dbReference>
<evidence type="ECO:0000259" key="11">
    <source>
        <dbReference type="PROSITE" id="PS50893"/>
    </source>
</evidence>
<evidence type="ECO:0000256" key="7">
    <source>
        <dbReference type="ARBA" id="ARBA00022989"/>
    </source>
</evidence>
<evidence type="ECO:0000256" key="10">
    <source>
        <dbReference type="SAM" id="Phobius"/>
    </source>
</evidence>
<gene>
    <name evidence="13" type="ORF">BJL86_1450</name>
</gene>
<dbReference type="InterPro" id="IPR039421">
    <property type="entry name" value="Type_1_exporter"/>
</dbReference>
<keyword evidence="5 13" id="KW-0067">ATP-binding</keyword>
<protein>
    <submittedName>
        <fullName evidence="13">Lipid A export ATP-binding/permease protein MsbA</fullName>
    </submittedName>
</protein>
<dbReference type="OrthoDB" id="9806127at2"/>
<dbReference type="Proteomes" id="UP000186104">
    <property type="component" value="Chromosome"/>
</dbReference>
<dbReference type="EMBL" id="CP015961">
    <property type="protein sequence ID" value="ANI92232.1"/>
    <property type="molecule type" value="Genomic_DNA"/>
</dbReference>
<feature type="transmembrane region" description="Helical" evidence="10">
    <location>
        <begin position="189"/>
        <end position="206"/>
    </location>
</feature>
<keyword evidence="2" id="KW-0997">Cell inner membrane</keyword>
<evidence type="ECO:0000256" key="2">
    <source>
        <dbReference type="ARBA" id="ARBA00022519"/>
    </source>
</evidence>
<comment type="subcellular location">
    <subcellularLocation>
        <location evidence="1">Cell inner membrane</location>
        <topology evidence="1">Multi-pass membrane protein</topology>
    </subcellularLocation>
</comment>
<feature type="transmembrane region" description="Helical" evidence="10">
    <location>
        <begin position="44"/>
        <end position="68"/>
    </location>
</feature>
<dbReference type="PANTHER" id="PTHR24221:SF654">
    <property type="entry name" value="ATP-BINDING CASSETTE SUB-FAMILY B MEMBER 6"/>
    <property type="match status" value="1"/>
</dbReference>
<evidence type="ECO:0000256" key="6">
    <source>
        <dbReference type="ARBA" id="ARBA00022967"/>
    </source>
</evidence>
<dbReference type="InterPro" id="IPR011527">
    <property type="entry name" value="ABC1_TM_dom"/>
</dbReference>
<dbReference type="InterPro" id="IPR003593">
    <property type="entry name" value="AAA+_ATPase"/>
</dbReference>
<accession>A0A173LNF8</accession>
<evidence type="ECO:0000256" key="8">
    <source>
        <dbReference type="ARBA" id="ARBA00023136"/>
    </source>
</evidence>
<dbReference type="PANTHER" id="PTHR24221">
    <property type="entry name" value="ATP-BINDING CASSETTE SUB-FAMILY B"/>
    <property type="match status" value="1"/>
</dbReference>
<feature type="transmembrane region" description="Helical" evidence="10">
    <location>
        <begin position="159"/>
        <end position="177"/>
    </location>
</feature>
<comment type="similarity">
    <text evidence="9">Belongs to the ABC transporter superfamily. Siderophore-Fe(3+) uptake transporter (SIUT) (TC 3.A.1.21) family.</text>
</comment>